<dbReference type="PANTHER" id="PTHR37206">
    <property type="entry name" value="TRANSMEMBRANE PROTEIN"/>
    <property type="match status" value="1"/>
</dbReference>
<organism evidence="3 4">
    <name type="scientific">Helianthus annuus</name>
    <name type="common">Common sunflower</name>
    <dbReference type="NCBI Taxonomy" id="4232"/>
    <lineage>
        <taxon>Eukaryota</taxon>
        <taxon>Viridiplantae</taxon>
        <taxon>Streptophyta</taxon>
        <taxon>Embryophyta</taxon>
        <taxon>Tracheophyta</taxon>
        <taxon>Spermatophyta</taxon>
        <taxon>Magnoliopsida</taxon>
        <taxon>eudicotyledons</taxon>
        <taxon>Gunneridae</taxon>
        <taxon>Pentapetalae</taxon>
        <taxon>asterids</taxon>
        <taxon>campanulids</taxon>
        <taxon>Asterales</taxon>
        <taxon>Asteraceae</taxon>
        <taxon>Asteroideae</taxon>
        <taxon>Heliantheae alliance</taxon>
        <taxon>Heliantheae</taxon>
        <taxon>Helianthus</taxon>
    </lineage>
</organism>
<keyword evidence="4" id="KW-1185">Reference proteome</keyword>
<dbReference type="InParanoid" id="A0A251UA56"/>
<reference evidence="3" key="2">
    <citation type="submission" date="2017-02" db="EMBL/GenBank/DDBJ databases">
        <title>Sunflower complete genome.</title>
        <authorList>
            <person name="Langlade N."/>
            <person name="Munos S."/>
        </authorList>
    </citation>
    <scope>NUCLEOTIDE SEQUENCE [LARGE SCALE GENOMIC DNA]</scope>
    <source>
        <tissue evidence="3">Leaves</tissue>
    </source>
</reference>
<name>A0A251UA56_HELAN</name>
<dbReference type="AlphaFoldDB" id="A0A251UA56"/>
<dbReference type="PANTHER" id="PTHR37206:SF1">
    <property type="entry name" value="TRANSMEMBRANE PROTEIN"/>
    <property type="match status" value="1"/>
</dbReference>
<keyword evidence="1" id="KW-1133">Transmembrane helix</keyword>
<protein>
    <recommendedName>
        <fullName evidence="5">Transmembrane protein</fullName>
    </recommendedName>
</protein>
<keyword evidence="1" id="KW-0812">Transmembrane</keyword>
<feature type="transmembrane region" description="Helical" evidence="1">
    <location>
        <begin position="57"/>
        <end position="77"/>
    </location>
</feature>
<dbReference type="EMBL" id="CM007897">
    <property type="protein sequence ID" value="OTG19672.1"/>
    <property type="molecule type" value="Genomic_DNA"/>
</dbReference>
<accession>A0A251UA56</accession>
<dbReference type="Gramene" id="mRNA:HanXRQr2_Chr08g0356621">
    <property type="protein sequence ID" value="mRNA:HanXRQr2_Chr08g0356621"/>
    <property type="gene ID" value="HanXRQr2_Chr08g0356621"/>
</dbReference>
<reference evidence="2 4" key="1">
    <citation type="journal article" date="2017" name="Nature">
        <title>The sunflower genome provides insights into oil metabolism, flowering and Asterid evolution.</title>
        <authorList>
            <person name="Badouin H."/>
            <person name="Gouzy J."/>
            <person name="Grassa C.J."/>
            <person name="Murat F."/>
            <person name="Staton S.E."/>
            <person name="Cottret L."/>
            <person name="Lelandais-Briere C."/>
            <person name="Owens G.L."/>
            <person name="Carrere S."/>
            <person name="Mayjonade B."/>
            <person name="Legrand L."/>
            <person name="Gill N."/>
            <person name="Kane N.C."/>
            <person name="Bowers J.E."/>
            <person name="Hubner S."/>
            <person name="Bellec A."/>
            <person name="Berard A."/>
            <person name="Berges H."/>
            <person name="Blanchet N."/>
            <person name="Boniface M.C."/>
            <person name="Brunel D."/>
            <person name="Catrice O."/>
            <person name="Chaidir N."/>
            <person name="Claudel C."/>
            <person name="Donnadieu C."/>
            <person name="Faraut T."/>
            <person name="Fievet G."/>
            <person name="Helmstetter N."/>
            <person name="King M."/>
            <person name="Knapp S.J."/>
            <person name="Lai Z."/>
            <person name="Le Paslier M.C."/>
            <person name="Lippi Y."/>
            <person name="Lorenzon L."/>
            <person name="Mandel J.R."/>
            <person name="Marage G."/>
            <person name="Marchand G."/>
            <person name="Marquand E."/>
            <person name="Bret-Mestries E."/>
            <person name="Morien E."/>
            <person name="Nambeesan S."/>
            <person name="Nguyen T."/>
            <person name="Pegot-Espagnet P."/>
            <person name="Pouilly N."/>
            <person name="Raftis F."/>
            <person name="Sallet E."/>
            <person name="Schiex T."/>
            <person name="Thomas J."/>
            <person name="Vandecasteele C."/>
            <person name="Vares D."/>
            <person name="Vear F."/>
            <person name="Vautrin S."/>
            <person name="Crespi M."/>
            <person name="Mangin B."/>
            <person name="Burke J.M."/>
            <person name="Salse J."/>
            <person name="Munos S."/>
            <person name="Vincourt P."/>
            <person name="Rieseberg L.H."/>
            <person name="Langlade N.B."/>
        </authorList>
    </citation>
    <scope>NUCLEOTIDE SEQUENCE [LARGE SCALE GENOMIC DNA]</scope>
    <source>
        <strain evidence="4">cv. SF193</strain>
        <tissue evidence="2">Leaves</tissue>
    </source>
</reference>
<dbReference type="Proteomes" id="UP000215914">
    <property type="component" value="Chromosome 8"/>
</dbReference>
<reference evidence="2" key="3">
    <citation type="submission" date="2020-06" db="EMBL/GenBank/DDBJ databases">
        <title>Helianthus annuus Genome sequencing and assembly Release 2.</title>
        <authorList>
            <person name="Gouzy J."/>
            <person name="Langlade N."/>
            <person name="Munos S."/>
        </authorList>
    </citation>
    <scope>NUCLEOTIDE SEQUENCE</scope>
    <source>
        <tissue evidence="2">Leaves</tissue>
    </source>
</reference>
<evidence type="ECO:0008006" key="5">
    <source>
        <dbReference type="Google" id="ProtNLM"/>
    </source>
</evidence>
<evidence type="ECO:0000313" key="3">
    <source>
        <dbReference type="EMBL" id="OTG19672.1"/>
    </source>
</evidence>
<evidence type="ECO:0000313" key="4">
    <source>
        <dbReference type="Proteomes" id="UP000215914"/>
    </source>
</evidence>
<keyword evidence="1" id="KW-0472">Membrane</keyword>
<proteinExistence type="predicted"/>
<evidence type="ECO:0000256" key="1">
    <source>
        <dbReference type="SAM" id="Phobius"/>
    </source>
</evidence>
<gene>
    <name evidence="3" type="ORF">HannXRQ_Chr08g0236711</name>
    <name evidence="2" type="ORF">HanXRQr2_Chr08g0356621</name>
</gene>
<dbReference type="EMBL" id="MNCJ02000323">
    <property type="protein sequence ID" value="KAF5796842.1"/>
    <property type="molecule type" value="Genomic_DNA"/>
</dbReference>
<evidence type="ECO:0000313" key="2">
    <source>
        <dbReference type="EMBL" id="KAF5796842.1"/>
    </source>
</evidence>
<sequence length="135" mass="15510">MSRKTVKLKVSHTIFFKTNHILKSGTDSTTTFLHSIMADEEDPKPDISKFAVIRSGLFRLFNFPLIGSTVLILLFYWRLRLRRRRVRNETIDGLLGVIKEKDERITHLLHQIARMNELLLATRHGVPITSKAASG</sequence>